<dbReference type="EMBL" id="ML992677">
    <property type="protein sequence ID" value="KAF2211356.1"/>
    <property type="molecule type" value="Genomic_DNA"/>
</dbReference>
<dbReference type="PANTHER" id="PTHR31465">
    <property type="entry name" value="PROTEIN RTA1-RELATED"/>
    <property type="match status" value="1"/>
</dbReference>
<keyword evidence="6" id="KW-0732">Signal</keyword>
<evidence type="ECO:0000256" key="1">
    <source>
        <dbReference type="ARBA" id="ARBA00004141"/>
    </source>
</evidence>
<accession>A0A6A6FD73</accession>
<evidence type="ECO:0000313" key="8">
    <source>
        <dbReference type="Proteomes" id="UP000799539"/>
    </source>
</evidence>
<dbReference type="AlphaFoldDB" id="A0A6A6FD73"/>
<evidence type="ECO:0000256" key="4">
    <source>
        <dbReference type="ARBA" id="ARBA00023136"/>
    </source>
</evidence>
<dbReference type="PANTHER" id="PTHR31465:SF35">
    <property type="entry name" value="RTA1 DOMAIN PROTEIN-RELATED"/>
    <property type="match status" value="1"/>
</dbReference>
<feature type="transmembrane region" description="Helical" evidence="5">
    <location>
        <begin position="180"/>
        <end position="202"/>
    </location>
</feature>
<evidence type="ECO:0000256" key="5">
    <source>
        <dbReference type="SAM" id="Phobius"/>
    </source>
</evidence>
<proteinExistence type="predicted"/>
<keyword evidence="2 5" id="KW-0812">Transmembrane</keyword>
<feature type="transmembrane region" description="Helical" evidence="5">
    <location>
        <begin position="72"/>
        <end position="94"/>
    </location>
</feature>
<feature type="transmembrane region" description="Helical" evidence="5">
    <location>
        <begin position="46"/>
        <end position="65"/>
    </location>
</feature>
<feature type="transmembrane region" description="Helical" evidence="5">
    <location>
        <begin position="150"/>
        <end position="174"/>
    </location>
</feature>
<feature type="signal peptide" evidence="6">
    <location>
        <begin position="1"/>
        <end position="22"/>
    </location>
</feature>
<evidence type="ECO:0000313" key="7">
    <source>
        <dbReference type="EMBL" id="KAF2211356.1"/>
    </source>
</evidence>
<protein>
    <recommendedName>
        <fullName evidence="9">RTA1 like protein</fullName>
    </recommendedName>
</protein>
<evidence type="ECO:0000256" key="6">
    <source>
        <dbReference type="SAM" id="SignalP"/>
    </source>
</evidence>
<organism evidence="7 8">
    <name type="scientific">Cercospora zeae-maydis SCOH1-5</name>
    <dbReference type="NCBI Taxonomy" id="717836"/>
    <lineage>
        <taxon>Eukaryota</taxon>
        <taxon>Fungi</taxon>
        <taxon>Dikarya</taxon>
        <taxon>Ascomycota</taxon>
        <taxon>Pezizomycotina</taxon>
        <taxon>Dothideomycetes</taxon>
        <taxon>Dothideomycetidae</taxon>
        <taxon>Mycosphaerellales</taxon>
        <taxon>Mycosphaerellaceae</taxon>
        <taxon>Cercospora</taxon>
    </lineage>
</organism>
<reference evidence="7" key="1">
    <citation type="journal article" date="2020" name="Stud. Mycol.">
        <title>101 Dothideomycetes genomes: a test case for predicting lifestyles and emergence of pathogens.</title>
        <authorList>
            <person name="Haridas S."/>
            <person name="Albert R."/>
            <person name="Binder M."/>
            <person name="Bloem J."/>
            <person name="Labutti K."/>
            <person name="Salamov A."/>
            <person name="Andreopoulos B."/>
            <person name="Baker S."/>
            <person name="Barry K."/>
            <person name="Bills G."/>
            <person name="Bluhm B."/>
            <person name="Cannon C."/>
            <person name="Castanera R."/>
            <person name="Culley D."/>
            <person name="Daum C."/>
            <person name="Ezra D."/>
            <person name="Gonzalez J."/>
            <person name="Henrissat B."/>
            <person name="Kuo A."/>
            <person name="Liang C."/>
            <person name="Lipzen A."/>
            <person name="Lutzoni F."/>
            <person name="Magnuson J."/>
            <person name="Mondo S."/>
            <person name="Nolan M."/>
            <person name="Ohm R."/>
            <person name="Pangilinan J."/>
            <person name="Park H.-J."/>
            <person name="Ramirez L."/>
            <person name="Alfaro M."/>
            <person name="Sun H."/>
            <person name="Tritt A."/>
            <person name="Yoshinaga Y."/>
            <person name="Zwiers L.-H."/>
            <person name="Turgeon B."/>
            <person name="Goodwin S."/>
            <person name="Spatafora J."/>
            <person name="Crous P."/>
            <person name="Grigoriev I."/>
        </authorList>
    </citation>
    <scope>NUCLEOTIDE SEQUENCE</scope>
    <source>
        <strain evidence="7">SCOH1-5</strain>
    </source>
</reference>
<name>A0A6A6FD73_9PEZI</name>
<feature type="chain" id="PRO_5025582389" description="RTA1 like protein" evidence="6">
    <location>
        <begin position="23"/>
        <end position="302"/>
    </location>
</feature>
<evidence type="ECO:0000256" key="2">
    <source>
        <dbReference type="ARBA" id="ARBA00022692"/>
    </source>
</evidence>
<keyword evidence="4 5" id="KW-0472">Membrane</keyword>
<sequence>MTPLTNILPPLLLLITRQAAAAAEGGENNDTNALTDFKFYRYTPSLAGAIIFALLFLVTTALHTYQLFRTRTWYMLPFLVGGFFELIGYIARAISSTQERDNWTLGPYIVQSTLILVAPALLAASVYMHLGRVVRMLLCGMMKTTWLTKFFVAGDVLSFLMQASGGGLMASGSVDTGETIVLGGLGVQIVFFGAFVFTGVSWNVKMRSRRTSLMGLPWQKHMISLYIVSILVFVRSIVRMVEYTQGYSGYIISREWYLFVFDALLMSLAMITMNIVHPSEVAAQIRGTGKMVTHVIKTKDVR</sequence>
<evidence type="ECO:0000256" key="3">
    <source>
        <dbReference type="ARBA" id="ARBA00022989"/>
    </source>
</evidence>
<evidence type="ECO:0008006" key="9">
    <source>
        <dbReference type="Google" id="ProtNLM"/>
    </source>
</evidence>
<feature type="transmembrane region" description="Helical" evidence="5">
    <location>
        <begin position="256"/>
        <end position="276"/>
    </location>
</feature>
<comment type="subcellular location">
    <subcellularLocation>
        <location evidence="1">Membrane</location>
        <topology evidence="1">Multi-pass membrane protein</topology>
    </subcellularLocation>
</comment>
<feature type="transmembrane region" description="Helical" evidence="5">
    <location>
        <begin position="106"/>
        <end position="130"/>
    </location>
</feature>
<dbReference type="InterPro" id="IPR007568">
    <property type="entry name" value="RTA1"/>
</dbReference>
<dbReference type="Pfam" id="PF04479">
    <property type="entry name" value="RTA1"/>
    <property type="match status" value="1"/>
</dbReference>
<keyword evidence="3 5" id="KW-1133">Transmembrane helix</keyword>
<dbReference type="Proteomes" id="UP000799539">
    <property type="component" value="Unassembled WGS sequence"/>
</dbReference>
<gene>
    <name evidence="7" type="ORF">CERZMDRAFT_43551</name>
</gene>
<dbReference type="GO" id="GO:0016020">
    <property type="term" value="C:membrane"/>
    <property type="evidence" value="ECO:0007669"/>
    <property type="project" value="UniProtKB-SubCell"/>
</dbReference>
<feature type="transmembrane region" description="Helical" evidence="5">
    <location>
        <begin position="223"/>
        <end position="241"/>
    </location>
</feature>
<dbReference type="OrthoDB" id="3358017at2759"/>
<keyword evidence="8" id="KW-1185">Reference proteome</keyword>